<name>A0A6J4MLX4_9BACT</name>
<dbReference type="EC" id="2.4.1.187" evidence="3"/>
<protein>
    <submittedName>
        <fullName evidence="3">N-acetylmannosaminyltransferase</fullName>
        <ecNumber evidence="3">2.4.1.187</ecNumber>
    </submittedName>
</protein>
<organism evidence="3">
    <name type="scientific">uncultured Gemmatimonadota bacterium</name>
    <dbReference type="NCBI Taxonomy" id="203437"/>
    <lineage>
        <taxon>Bacteria</taxon>
        <taxon>Pseudomonadati</taxon>
        <taxon>Gemmatimonadota</taxon>
        <taxon>environmental samples</taxon>
    </lineage>
</organism>
<dbReference type="InterPro" id="IPR004629">
    <property type="entry name" value="WecG_TagA_CpsF"/>
</dbReference>
<proteinExistence type="predicted"/>
<dbReference type="Pfam" id="PF03808">
    <property type="entry name" value="Glyco_tran_WecG"/>
    <property type="match status" value="1"/>
</dbReference>
<sequence>MLGVRFNLVDRPELLDEIERAVDAGERRVVGGHNLHSVYLYHRDARMRRFFAESRVTFVDGMPLVWVARMLGYPARRKHRNSPLDWMPSLLERASQRGWRVFFLGSSPDIEPKAAQAFREQYPDLELETHHGYFDTRPGSAENEAVLARIRAFRPHLVGVCMGMPLQEQWIVDNLEHLPPAAIFDLGALMDQLSGELPYAPRWVGQLGLEWFYRLCTQPGRVWRRYLVEPWFLLPHLARDLVRSRRAAAFRGE</sequence>
<dbReference type="PANTHER" id="PTHR34136:SF1">
    <property type="entry name" value="UDP-N-ACETYL-D-MANNOSAMINURONIC ACID TRANSFERASE"/>
    <property type="match status" value="1"/>
</dbReference>
<dbReference type="NCBIfam" id="TIGR00696">
    <property type="entry name" value="wecG_tagA_cpsF"/>
    <property type="match status" value="1"/>
</dbReference>
<dbReference type="EMBL" id="CADCTV010000753">
    <property type="protein sequence ID" value="CAA9358786.1"/>
    <property type="molecule type" value="Genomic_DNA"/>
</dbReference>
<evidence type="ECO:0000313" key="3">
    <source>
        <dbReference type="EMBL" id="CAA9358786.1"/>
    </source>
</evidence>
<accession>A0A6J4MLX4</accession>
<dbReference type="AlphaFoldDB" id="A0A6J4MLX4"/>
<gene>
    <name evidence="3" type="ORF">AVDCRST_MAG89-3607</name>
</gene>
<evidence type="ECO:0000256" key="2">
    <source>
        <dbReference type="ARBA" id="ARBA00022679"/>
    </source>
</evidence>
<dbReference type="CDD" id="cd06533">
    <property type="entry name" value="Glyco_transf_WecG_TagA"/>
    <property type="match status" value="1"/>
</dbReference>
<keyword evidence="2 3" id="KW-0808">Transferase</keyword>
<reference evidence="3" key="1">
    <citation type="submission" date="2020-02" db="EMBL/GenBank/DDBJ databases">
        <authorList>
            <person name="Meier V. D."/>
        </authorList>
    </citation>
    <scope>NUCLEOTIDE SEQUENCE</scope>
    <source>
        <strain evidence="3">AVDCRST_MAG89</strain>
    </source>
</reference>
<dbReference type="PANTHER" id="PTHR34136">
    <property type="match status" value="1"/>
</dbReference>
<evidence type="ECO:0000256" key="1">
    <source>
        <dbReference type="ARBA" id="ARBA00022676"/>
    </source>
</evidence>
<keyword evidence="1 3" id="KW-0328">Glycosyltransferase</keyword>
<dbReference type="GO" id="GO:0047244">
    <property type="term" value="F:N-acetylglucosaminyldiphosphoundecaprenol N-acetyl-beta-D-mannosaminyltransferase activity"/>
    <property type="evidence" value="ECO:0007669"/>
    <property type="project" value="UniProtKB-EC"/>
</dbReference>